<sequence length="232" mass="25832">MPAPLYYTKYPLHIALSQEVVNKPRRGWNETDPKFRHRAVMALFTDIDSGTPRKDLEILFRTDYLPGQPPFFLIQSNIAPEHLPLGVETIERNQPEYAPGTPIRFRLSINAIRRKTTSDPATPDKSRIITAPVPFDTNSDSSQNSPESTTITPWLCNKFSGVLDDVTILNHQRELLGVDRNGHATSSLTVQVDTIDGVATVTDGKLLNDTIRHGIGRAKSYGCGLLSVQELQ</sequence>
<dbReference type="HOGENOM" id="CLU_080982_2_0_11"/>
<gene>
    <name evidence="2" type="ordered locus">Arch_1760</name>
</gene>
<dbReference type="eggNOG" id="ENOG5033W0N">
    <property type="taxonomic scope" value="Bacteria"/>
</dbReference>
<reference evidence="2 3" key="1">
    <citation type="journal article" date="2010" name="Stand. Genomic Sci.">
        <title>Complete genome sequence of Arcanobacterium haemolyticum type strain (11018).</title>
        <authorList>
            <person name="Yasawong M."/>
            <person name="Teshima H."/>
            <person name="Lapidus A."/>
            <person name="Nolan M."/>
            <person name="Lucas S."/>
            <person name="Glavina Del Rio T."/>
            <person name="Tice H."/>
            <person name="Cheng J."/>
            <person name="Bruce D."/>
            <person name="Detter C."/>
            <person name="Tapia R."/>
            <person name="Han C."/>
            <person name="Goodwin L."/>
            <person name="Pitluck S."/>
            <person name="Liolios K."/>
            <person name="Ivanova N."/>
            <person name="Mavromatis K."/>
            <person name="Mikhailova N."/>
            <person name="Pati A."/>
            <person name="Chen A."/>
            <person name="Palaniappan K."/>
            <person name="Land M."/>
            <person name="Hauser L."/>
            <person name="Chang Y."/>
            <person name="Jeffries C."/>
            <person name="Rohde M."/>
            <person name="Sikorski J."/>
            <person name="Pukall R."/>
            <person name="Goker M."/>
            <person name="Woyke T."/>
            <person name="Bristow J."/>
            <person name="Eisen J."/>
            <person name="Markowitz V."/>
            <person name="Hugenholtz P."/>
            <person name="Kyrpides N."/>
            <person name="Klenk H."/>
        </authorList>
    </citation>
    <scope>NUCLEOTIDE SEQUENCE [LARGE SCALE GENOMIC DNA]</scope>
    <source>
        <strain evidence="3">ATCC 9345 / DSM 20595 / CCUG 17215 / LMG 16163 / NBRC 15585 / NCTC 8452 / 11018</strain>
    </source>
</reference>
<dbReference type="Pfam" id="PF08798">
    <property type="entry name" value="CRISPR_assoc"/>
    <property type="match status" value="1"/>
</dbReference>
<keyword evidence="3" id="KW-1185">Reference proteome</keyword>
<dbReference type="AlphaFoldDB" id="D7BLB2"/>
<dbReference type="Gene3D" id="3.30.70.1210">
    <property type="entry name" value="Crispr-associated protein, domain 2"/>
    <property type="match status" value="1"/>
</dbReference>
<dbReference type="SUPFAM" id="SSF117987">
    <property type="entry name" value="CRISPR-associated protein"/>
    <property type="match status" value="2"/>
</dbReference>
<dbReference type="OrthoDB" id="9795689at2"/>
<dbReference type="KEGG" id="ahe:Arch_1760"/>
<dbReference type="RefSeq" id="WP_013170928.1">
    <property type="nucleotide sequence ID" value="NC_014218.1"/>
</dbReference>
<name>D7BLB2_ARCHD</name>
<dbReference type="EMBL" id="CP002045">
    <property type="protein sequence ID" value="ADH93442.1"/>
    <property type="molecule type" value="Genomic_DNA"/>
</dbReference>
<dbReference type="NCBIfam" id="TIGR01907">
    <property type="entry name" value="casE_Cse3"/>
    <property type="match status" value="1"/>
</dbReference>
<organism evidence="2 3">
    <name type="scientific">Arcanobacterium haemolyticum (strain ATCC 9345 / DSM 20595 / CCM 5947 / CCUG 17215 / LMG 16163 / NBRC 15585 / NCTC 8452 / 11018)</name>
    <dbReference type="NCBI Taxonomy" id="644284"/>
    <lineage>
        <taxon>Bacteria</taxon>
        <taxon>Bacillati</taxon>
        <taxon>Actinomycetota</taxon>
        <taxon>Actinomycetes</taxon>
        <taxon>Actinomycetales</taxon>
        <taxon>Actinomycetaceae</taxon>
        <taxon>Arcanobacterium</taxon>
    </lineage>
</organism>
<proteinExistence type="predicted"/>
<feature type="compositionally biased region" description="Polar residues" evidence="1">
    <location>
        <begin position="136"/>
        <end position="149"/>
    </location>
</feature>
<dbReference type="Proteomes" id="UP000000376">
    <property type="component" value="Chromosome"/>
</dbReference>
<feature type="region of interest" description="Disordered" evidence="1">
    <location>
        <begin position="116"/>
        <end position="149"/>
    </location>
</feature>
<dbReference type="STRING" id="644284.Arch_1760"/>
<dbReference type="Gene3D" id="3.30.70.1200">
    <property type="entry name" value="Crispr-associated protein, domain 1"/>
    <property type="match status" value="1"/>
</dbReference>
<evidence type="ECO:0000313" key="3">
    <source>
        <dbReference type="Proteomes" id="UP000000376"/>
    </source>
</evidence>
<evidence type="ECO:0000256" key="1">
    <source>
        <dbReference type="SAM" id="MobiDB-lite"/>
    </source>
</evidence>
<evidence type="ECO:0000313" key="2">
    <source>
        <dbReference type="EMBL" id="ADH93442.1"/>
    </source>
</evidence>
<protein>
    <submittedName>
        <fullName evidence="2">CRISPR-associated protein, Cse3 family</fullName>
    </submittedName>
</protein>
<dbReference type="CDD" id="cd09727">
    <property type="entry name" value="Cas6_I-E"/>
    <property type="match status" value="1"/>
</dbReference>
<dbReference type="SMART" id="SM01101">
    <property type="entry name" value="CRISPR_assoc"/>
    <property type="match status" value="1"/>
</dbReference>
<dbReference type="InterPro" id="IPR010179">
    <property type="entry name" value="CRISPR-assoc_prot_Cse3"/>
</dbReference>
<accession>D7BLB2</accession>